<dbReference type="Pfam" id="PF04341">
    <property type="entry name" value="DUF485"/>
    <property type="match status" value="1"/>
</dbReference>
<dbReference type="InterPro" id="IPR007436">
    <property type="entry name" value="DUF485"/>
</dbReference>
<dbReference type="RefSeq" id="WP_034666068.1">
    <property type="nucleotide sequence ID" value="NZ_JBHRZL010000005.1"/>
</dbReference>
<feature type="transmembrane region" description="Helical" evidence="1">
    <location>
        <begin position="38"/>
        <end position="61"/>
    </location>
</feature>
<proteinExistence type="predicted"/>
<dbReference type="PANTHER" id="PTHR38441:SF1">
    <property type="entry name" value="MEMBRANE PROTEIN"/>
    <property type="match status" value="1"/>
</dbReference>
<gene>
    <name evidence="2" type="ORF">CJ203_09005</name>
</gene>
<evidence type="ECO:0000313" key="3">
    <source>
        <dbReference type="Proteomes" id="UP000235836"/>
    </source>
</evidence>
<keyword evidence="3" id="KW-1185">Reference proteome</keyword>
<keyword evidence="1" id="KW-1133">Transmembrane helix</keyword>
<dbReference type="EMBL" id="PNHG01000015">
    <property type="protein sequence ID" value="PMC63829.1"/>
    <property type="molecule type" value="Genomic_DNA"/>
</dbReference>
<feature type="transmembrane region" description="Helical" evidence="1">
    <location>
        <begin position="73"/>
        <end position="95"/>
    </location>
</feature>
<comment type="caution">
    <text evidence="2">The sequence shown here is derived from an EMBL/GenBank/DDBJ whole genome shotgun (WGS) entry which is preliminary data.</text>
</comment>
<keyword evidence="1" id="KW-0472">Membrane</keyword>
<keyword evidence="1" id="KW-0812">Transmembrane</keyword>
<accession>A0A2N6T3C1</accession>
<evidence type="ECO:0000313" key="2">
    <source>
        <dbReference type="EMBL" id="PMC63829.1"/>
    </source>
</evidence>
<dbReference type="Proteomes" id="UP000235836">
    <property type="component" value="Unassembled WGS sequence"/>
</dbReference>
<evidence type="ECO:0000256" key="1">
    <source>
        <dbReference type="SAM" id="Phobius"/>
    </source>
</evidence>
<dbReference type="AlphaFoldDB" id="A0A2N6T3C1"/>
<reference evidence="2 3" key="1">
    <citation type="submission" date="2017-09" db="EMBL/GenBank/DDBJ databases">
        <title>Bacterial strain isolated from the female urinary microbiota.</title>
        <authorList>
            <person name="Thomas-White K."/>
            <person name="Kumar N."/>
            <person name="Forster S."/>
            <person name="Putonti C."/>
            <person name="Lawley T."/>
            <person name="Wolfe A.J."/>
        </authorList>
    </citation>
    <scope>NUCLEOTIDE SEQUENCE [LARGE SCALE GENOMIC DNA]</scope>
    <source>
        <strain evidence="2 3">UMB0792</strain>
    </source>
</reference>
<organism evidence="2 3">
    <name type="scientific">Corynebacterium tuscaniense</name>
    <dbReference type="NCBI Taxonomy" id="302449"/>
    <lineage>
        <taxon>Bacteria</taxon>
        <taxon>Bacillati</taxon>
        <taxon>Actinomycetota</taxon>
        <taxon>Actinomycetes</taxon>
        <taxon>Mycobacteriales</taxon>
        <taxon>Corynebacteriaceae</taxon>
        <taxon>Corynebacterium</taxon>
    </lineage>
</organism>
<protein>
    <submittedName>
        <fullName evidence="2">DUF485 domain-containing protein</fullName>
    </submittedName>
</protein>
<dbReference type="PANTHER" id="PTHR38441">
    <property type="entry name" value="INTEGRAL MEMBRANE PROTEIN-RELATED"/>
    <property type="match status" value="1"/>
</dbReference>
<name>A0A2N6T3C1_9CORY</name>
<sequence length="113" mass="13189">MAEGSPAVKQRREPTPQEFVEMQASPQFQELRSTYRKFTFPVSIAFFLWYIFYVVYATFWPEVMAKPFLGMNVGLWLGVAQFITTFLITWAYVVYANKNIEPRAAAIREEMEG</sequence>